<evidence type="ECO:0000313" key="1">
    <source>
        <dbReference type="EMBL" id="MBN8235898.1"/>
    </source>
</evidence>
<comment type="caution">
    <text evidence="1">The sequence shown here is derived from an EMBL/GenBank/DDBJ whole genome shotgun (WGS) entry which is preliminary data.</text>
</comment>
<accession>A0ABS3DXD2</accession>
<name>A0ABS3DXD2_9BACI</name>
<dbReference type="RefSeq" id="WP_206934088.1">
    <property type="nucleotide sequence ID" value="NZ_JAEKJY010000003.1"/>
</dbReference>
<evidence type="ECO:0000313" key="2">
    <source>
        <dbReference type="Proteomes" id="UP000663970"/>
    </source>
</evidence>
<organism evidence="1 2">
    <name type="scientific">Halobacillus kuroshimensis</name>
    <dbReference type="NCBI Taxonomy" id="302481"/>
    <lineage>
        <taxon>Bacteria</taxon>
        <taxon>Bacillati</taxon>
        <taxon>Bacillota</taxon>
        <taxon>Bacilli</taxon>
        <taxon>Bacillales</taxon>
        <taxon>Bacillaceae</taxon>
        <taxon>Halobacillus</taxon>
    </lineage>
</organism>
<sequence>MVVPAGTARAEDPLGQAIFLTMSAEGMPSAFIYQKADCDPLHDKWTTLIGSHRLFLQPKAPLFRELF</sequence>
<gene>
    <name evidence="1" type="ORF">JF544_11595</name>
</gene>
<reference evidence="1 2" key="1">
    <citation type="submission" date="2020-12" db="EMBL/GenBank/DDBJ databases">
        <title>Oil enriched cultivation method for isolating marine PHA-producing bacteria.</title>
        <authorList>
            <person name="Zheng W."/>
            <person name="Yu S."/>
            <person name="Huang Y."/>
        </authorList>
    </citation>
    <scope>NUCLEOTIDE SEQUENCE [LARGE SCALE GENOMIC DNA]</scope>
    <source>
        <strain evidence="1 2">SY-2-6</strain>
    </source>
</reference>
<dbReference type="EMBL" id="JAEKJY010000003">
    <property type="protein sequence ID" value="MBN8235898.1"/>
    <property type="molecule type" value="Genomic_DNA"/>
</dbReference>
<proteinExistence type="predicted"/>
<dbReference type="Proteomes" id="UP000663970">
    <property type="component" value="Unassembled WGS sequence"/>
</dbReference>
<protein>
    <submittedName>
        <fullName evidence="1">Uncharacterized protein</fullName>
    </submittedName>
</protein>
<keyword evidence="2" id="KW-1185">Reference proteome</keyword>